<name>A0A1H5XKR3_9ACTN</name>
<feature type="compositionally biased region" description="Low complexity" evidence="1">
    <location>
        <begin position="455"/>
        <end position="477"/>
    </location>
</feature>
<evidence type="ECO:0000313" key="3">
    <source>
        <dbReference type="EMBL" id="SEG12344.1"/>
    </source>
</evidence>
<feature type="compositionally biased region" description="Pro residues" evidence="1">
    <location>
        <begin position="286"/>
        <end position="303"/>
    </location>
</feature>
<gene>
    <name evidence="3" type="ORF">SAMN04489712_103299</name>
</gene>
<feature type="compositionally biased region" description="Low complexity" evidence="1">
    <location>
        <begin position="329"/>
        <end position="343"/>
    </location>
</feature>
<feature type="compositionally biased region" description="Pro residues" evidence="1">
    <location>
        <begin position="264"/>
        <end position="278"/>
    </location>
</feature>
<evidence type="ECO:0000259" key="2">
    <source>
        <dbReference type="Pfam" id="PF11268"/>
    </source>
</evidence>
<dbReference type="RefSeq" id="WP_103937239.1">
    <property type="nucleotide sequence ID" value="NZ_FNVO01000003.1"/>
</dbReference>
<sequence>MQELRLVAVSEDGTYLVLATAGRGTRFTLPVDDRLRAAVRGHFSRLGQFEIEVESPLRPKEIQARIRAGETAEEIAESAGIPVERVRWFEGPVLQEREYMAQQAQRVPVRRPGESAPGPPLGEQVEERLNRGGVDLEDVEWDSWKCEDSSWRIRLSFFDDGRPHAAEWLFDPRRRHLSPLDEVAARLSGLEWEDGSGDEGGDTVTPLLPRRPAMKIVQDPRDVPPPALAPRPAPAPGPRREHLTEPGLAADPRQAPREMTAAAPPAPAAPLAPAPPAPAALERPAAVPPHEPAPAPQPVPAAPRPQAAAPQTAAPQDGEPPADAEAEAEPAAPQTVEAEAAAPQTPPVEEPEAGDTGETGETARPTTETEPEQPAAEPEAPAPEPASATEAEAEPATPQTAEAKPEPEPEQPAASPAAAEPRPPARPAPPKQRPRRDKVPGRPAAPAAGPPVGEPPAAAARDVPVPAPATPAQQRQPAARRRKAKGKRASVPSWDEIMFGARRPD</sequence>
<feature type="region of interest" description="Disordered" evidence="1">
    <location>
        <begin position="217"/>
        <end position="505"/>
    </location>
</feature>
<dbReference type="EMBL" id="FNVO01000003">
    <property type="protein sequence ID" value="SEG12344.1"/>
    <property type="molecule type" value="Genomic_DNA"/>
</dbReference>
<feature type="compositionally biased region" description="Pro residues" evidence="1">
    <location>
        <begin position="223"/>
        <end position="237"/>
    </location>
</feature>
<reference evidence="4" key="1">
    <citation type="submission" date="2016-10" db="EMBL/GenBank/DDBJ databases">
        <authorList>
            <person name="Varghese N."/>
            <person name="Submissions S."/>
        </authorList>
    </citation>
    <scope>NUCLEOTIDE SEQUENCE [LARGE SCALE GENOMIC DNA]</scope>
    <source>
        <strain evidence="4">DSM 43163</strain>
    </source>
</reference>
<proteinExistence type="predicted"/>
<feature type="compositionally biased region" description="Low complexity" evidence="1">
    <location>
        <begin position="304"/>
        <end position="319"/>
    </location>
</feature>
<feature type="region of interest" description="Disordered" evidence="1">
    <location>
        <begin position="104"/>
        <end position="125"/>
    </location>
</feature>
<evidence type="ECO:0000256" key="1">
    <source>
        <dbReference type="SAM" id="MobiDB-lite"/>
    </source>
</evidence>
<feature type="region of interest" description="Disordered" evidence="1">
    <location>
        <begin position="191"/>
        <end position="210"/>
    </location>
</feature>
<feature type="compositionally biased region" description="Low complexity" evidence="1">
    <location>
        <begin position="411"/>
        <end position="420"/>
    </location>
</feature>
<dbReference type="OrthoDB" id="5180791at2"/>
<dbReference type="Pfam" id="PF11268">
    <property type="entry name" value="DUF3071"/>
    <property type="match status" value="1"/>
</dbReference>
<dbReference type="AlphaFoldDB" id="A0A1H5XKR3"/>
<dbReference type="InterPro" id="IPR021421">
    <property type="entry name" value="DUF3071"/>
</dbReference>
<dbReference type="Proteomes" id="UP000236723">
    <property type="component" value="Unassembled WGS sequence"/>
</dbReference>
<keyword evidence="4" id="KW-1185">Reference proteome</keyword>
<dbReference type="InterPro" id="IPR047682">
    <property type="entry name" value="SepH-like"/>
</dbReference>
<accession>A0A1H5XKR3</accession>
<organism evidence="3 4">
    <name type="scientific">Thermomonospora echinospora</name>
    <dbReference type="NCBI Taxonomy" id="1992"/>
    <lineage>
        <taxon>Bacteria</taxon>
        <taxon>Bacillati</taxon>
        <taxon>Actinomycetota</taxon>
        <taxon>Actinomycetes</taxon>
        <taxon>Streptosporangiales</taxon>
        <taxon>Thermomonosporaceae</taxon>
        <taxon>Thermomonospora</taxon>
    </lineage>
</organism>
<protein>
    <recommendedName>
        <fullName evidence="2">DUF3071 domain-containing protein</fullName>
    </recommendedName>
</protein>
<dbReference type="NCBIfam" id="NF040712">
    <property type="entry name" value="SepH"/>
    <property type="match status" value="1"/>
</dbReference>
<feature type="compositionally biased region" description="Basic residues" evidence="1">
    <location>
        <begin position="478"/>
        <end position="488"/>
    </location>
</feature>
<evidence type="ECO:0000313" key="4">
    <source>
        <dbReference type="Proteomes" id="UP000236723"/>
    </source>
</evidence>
<feature type="domain" description="DUF3071" evidence="2">
    <location>
        <begin position="1"/>
        <end position="170"/>
    </location>
</feature>
<feature type="compositionally biased region" description="Pro residues" evidence="1">
    <location>
        <begin position="421"/>
        <end position="431"/>
    </location>
</feature>
<feature type="compositionally biased region" description="Low complexity" evidence="1">
    <location>
        <begin position="362"/>
        <end position="402"/>
    </location>
</feature>
<feature type="compositionally biased region" description="Acidic residues" evidence="1">
    <location>
        <begin position="191"/>
        <end position="201"/>
    </location>
</feature>